<dbReference type="EMBL" id="DWYS01000007">
    <property type="protein sequence ID" value="HJB06328.1"/>
    <property type="molecule type" value="Genomic_DNA"/>
</dbReference>
<dbReference type="InterPro" id="IPR025154">
    <property type="entry name" value="Put_metallopeptidase_dom"/>
</dbReference>
<evidence type="ECO:0000259" key="2">
    <source>
        <dbReference type="Pfam" id="PF13203"/>
    </source>
</evidence>
<sequence length="629" mass="70772">MTVSQRNRKNQKWENLEQGLRMVQNNPLFSRMGGDIHITDSRLTGKNGAAVVYSDGLIYVNSEVLLSPAQWAYTVAHCKLHLALGHFDGERMPLEEREPGLFGERGRQGSCDLKRWNLACDIFIGKFLADMKFGERSSRNPAELFPFSLTDERKIYEHLGEPGAEGLLQKALEQGYGTASPGSMDMRGLEYPLYYDPKKGEYNWFARQFAWGLRRAVSEAVGKVGGHEVQEGGRMTRSKRAAQWFINHYPLLGSLAASFQLIEEESICRQMEIRTAAVDASKGEVYVNPTAELDDEELRFVLAHEFLHAGLGHHERCQGRDPELWNVACDFVINGWLVEMEIGKMPEIGGLYDEKLKEKSAEEIYDLMVRDLRKYSRLDTFRGYGKGDLLDGTQPEARFSGSSRAVSLDDFYKRALAEGLDYHQQSGRGYVPAGLVEEIRALTMPPIPWDVELGQWFEAHFPELEKRRTYARPSRRQGATPDIPRPRCVEQDAFSSGKTFGVVVDTSGSMSTELLGMALGSIASYGAAREVPLVRVIFCDAKAYDAGYMAPEEIAGRIQVKGRGGTILQPGVDLLEQAQDFPPNGPILIITDGLIEERMVIRREHAFLVPKGRRLPFRVKGKVFYFSKH</sequence>
<dbReference type="AlphaFoldDB" id="A0A9D2L5E3"/>
<dbReference type="Pfam" id="PF13203">
    <property type="entry name" value="DUF2201_N"/>
    <property type="match status" value="1"/>
</dbReference>
<comment type="caution">
    <text evidence="3">The sequence shown here is derived from an EMBL/GenBank/DDBJ whole genome shotgun (WGS) entry which is preliminary data.</text>
</comment>
<reference evidence="3" key="1">
    <citation type="journal article" date="2021" name="PeerJ">
        <title>Extensive microbial diversity within the chicken gut microbiome revealed by metagenomics and culture.</title>
        <authorList>
            <person name="Gilroy R."/>
            <person name="Ravi A."/>
            <person name="Getino M."/>
            <person name="Pursley I."/>
            <person name="Horton D.L."/>
            <person name="Alikhan N.F."/>
            <person name="Baker D."/>
            <person name="Gharbi K."/>
            <person name="Hall N."/>
            <person name="Watson M."/>
            <person name="Adriaenssens E.M."/>
            <person name="Foster-Nyarko E."/>
            <person name="Jarju S."/>
            <person name="Secka A."/>
            <person name="Antonio M."/>
            <person name="Oren A."/>
            <person name="Chaudhuri R.R."/>
            <person name="La Ragione R."/>
            <person name="Hildebrand F."/>
            <person name="Pallen M.J."/>
        </authorList>
    </citation>
    <scope>NUCLEOTIDE SEQUENCE</scope>
    <source>
        <strain evidence="3">CHK188-4685</strain>
    </source>
</reference>
<evidence type="ECO:0008006" key="5">
    <source>
        <dbReference type="Google" id="ProtNLM"/>
    </source>
</evidence>
<evidence type="ECO:0000313" key="3">
    <source>
        <dbReference type="EMBL" id="HJB06328.1"/>
    </source>
</evidence>
<dbReference type="PANTHER" id="PTHR38730">
    <property type="entry name" value="SLL7028 PROTEIN"/>
    <property type="match status" value="1"/>
</dbReference>
<dbReference type="PANTHER" id="PTHR38730:SF1">
    <property type="entry name" value="SLL7028 PROTEIN"/>
    <property type="match status" value="1"/>
</dbReference>
<feature type="domain" description="Putative metallopeptidase" evidence="2">
    <location>
        <begin position="236"/>
        <end position="479"/>
    </location>
</feature>
<protein>
    <recommendedName>
        <fullName evidence="5">Metallopeptidase domain-containing protein</fullName>
    </recommendedName>
</protein>
<accession>A0A9D2L5E3</accession>
<proteinExistence type="predicted"/>
<dbReference type="InterPro" id="IPR018698">
    <property type="entry name" value="VWA-like_dom"/>
</dbReference>
<evidence type="ECO:0000313" key="4">
    <source>
        <dbReference type="Proteomes" id="UP000886804"/>
    </source>
</evidence>
<gene>
    <name evidence="3" type="ORF">H9716_00470</name>
</gene>
<reference evidence="3" key="2">
    <citation type="submission" date="2021-04" db="EMBL/GenBank/DDBJ databases">
        <authorList>
            <person name="Gilroy R."/>
        </authorList>
    </citation>
    <scope>NUCLEOTIDE SEQUENCE</scope>
    <source>
        <strain evidence="3">CHK188-4685</strain>
    </source>
</reference>
<feature type="domain" description="VWA-like" evidence="1">
    <location>
        <begin position="502"/>
        <end position="592"/>
    </location>
</feature>
<evidence type="ECO:0000259" key="1">
    <source>
        <dbReference type="Pfam" id="PF09967"/>
    </source>
</evidence>
<organism evidence="3 4">
    <name type="scientific">Candidatus Enterocloster faecavium</name>
    <dbReference type="NCBI Taxonomy" id="2838560"/>
    <lineage>
        <taxon>Bacteria</taxon>
        <taxon>Bacillati</taxon>
        <taxon>Bacillota</taxon>
        <taxon>Clostridia</taxon>
        <taxon>Lachnospirales</taxon>
        <taxon>Lachnospiraceae</taxon>
        <taxon>Enterocloster</taxon>
    </lineage>
</organism>
<name>A0A9D2L5E3_9FIRM</name>
<dbReference type="Pfam" id="PF09967">
    <property type="entry name" value="DUF2201"/>
    <property type="match status" value="1"/>
</dbReference>
<dbReference type="Proteomes" id="UP000886804">
    <property type="component" value="Unassembled WGS sequence"/>
</dbReference>